<comment type="caution">
    <text evidence="1">The sequence shown here is derived from an EMBL/GenBank/DDBJ whole genome shotgun (WGS) entry which is preliminary data.</text>
</comment>
<evidence type="ECO:0008006" key="2">
    <source>
        <dbReference type="Google" id="ProtNLM"/>
    </source>
</evidence>
<gene>
    <name evidence="1" type="ORF">ENP23_16990</name>
</gene>
<sequence>MQYNSADEGCPASLGGFFNHDKFEWAPYQLHPEKLDIKKEYRIELSALDIKLEELSFDFYQVSTPYVSRKFLDVCDALDANYRAIPLEISFGGKTRKDEFFIFLPGESLSALDKPRSVYEVSKDIETGRIVESPLYPGAVSIDSIDSFVVSEDVESDIFRCQETLEFFCSEQFRLAATGLKGISFLEVDEAYRYGPWAGLDDI</sequence>
<dbReference type="EMBL" id="DSIN01000029">
    <property type="protein sequence ID" value="HEF27454.1"/>
    <property type="molecule type" value="Genomic_DNA"/>
</dbReference>
<accession>A0A7C2BCS2</accession>
<proteinExistence type="predicted"/>
<dbReference type="AlphaFoldDB" id="A0A7C2BCS2"/>
<evidence type="ECO:0000313" key="1">
    <source>
        <dbReference type="EMBL" id="HEF27454.1"/>
    </source>
</evidence>
<name>A0A7C2BCS2_9PSED</name>
<organism evidence="1">
    <name type="scientific">Pseudomonas graminis</name>
    <dbReference type="NCBI Taxonomy" id="158627"/>
    <lineage>
        <taxon>Bacteria</taxon>
        <taxon>Pseudomonadati</taxon>
        <taxon>Pseudomonadota</taxon>
        <taxon>Gammaproteobacteria</taxon>
        <taxon>Pseudomonadales</taxon>
        <taxon>Pseudomonadaceae</taxon>
        <taxon>Pseudomonas</taxon>
    </lineage>
</organism>
<reference evidence="1" key="1">
    <citation type="journal article" date="2020" name="mSystems">
        <title>Genome- and Community-Level Interaction Insights into Carbon Utilization and Element Cycling Functions of Hydrothermarchaeota in Hydrothermal Sediment.</title>
        <authorList>
            <person name="Zhou Z."/>
            <person name="Liu Y."/>
            <person name="Xu W."/>
            <person name="Pan J."/>
            <person name="Luo Z.H."/>
            <person name="Li M."/>
        </authorList>
    </citation>
    <scope>NUCLEOTIDE SEQUENCE [LARGE SCALE GENOMIC DNA]</scope>
    <source>
        <strain evidence="1">SpSt-200</strain>
    </source>
</reference>
<protein>
    <recommendedName>
        <fullName evidence="2">Immunity protein 43 domain-containing protein</fullName>
    </recommendedName>
</protein>